<comment type="caution">
    <text evidence="1">The sequence shown here is derived from an EMBL/GenBank/DDBJ whole genome shotgun (WGS) entry which is preliminary data.</text>
</comment>
<dbReference type="Proteomes" id="UP000631421">
    <property type="component" value="Unassembled WGS sequence"/>
</dbReference>
<dbReference type="RefSeq" id="WP_190353039.1">
    <property type="nucleotide sequence ID" value="NZ_JACJPY010000118.1"/>
</dbReference>
<reference evidence="1" key="2">
    <citation type="submission" date="2020-08" db="EMBL/GenBank/DDBJ databases">
        <authorList>
            <person name="Chen M."/>
            <person name="Teng W."/>
            <person name="Zhao L."/>
            <person name="Hu C."/>
            <person name="Zhou Y."/>
            <person name="Han B."/>
            <person name="Song L."/>
            <person name="Shu W."/>
        </authorList>
    </citation>
    <scope>NUCLEOTIDE SEQUENCE</scope>
    <source>
        <strain evidence="1">FACHB-1277</strain>
    </source>
</reference>
<sequence length="122" mass="14077">MPAKWEIFYVQSCRHTKPNPKDKFVLIAYTDPSPYGFLINSKVNRYFENRPYLLCCEAEIIALEHEFLKYNSYVDCTAAFPFNNGELVNSRGFLSAAGQAEVIKAVELCPVLERIHKKRILN</sequence>
<name>A0A926Z895_9CYAN</name>
<reference evidence="1" key="1">
    <citation type="journal article" date="2015" name="ISME J.">
        <title>Draft Genome Sequence of Streptomyces incarnatus NRRL8089, which Produces the Nucleoside Antibiotic Sinefungin.</title>
        <authorList>
            <person name="Oshima K."/>
            <person name="Hattori M."/>
            <person name="Shimizu H."/>
            <person name="Fukuda K."/>
            <person name="Nemoto M."/>
            <person name="Inagaki K."/>
            <person name="Tamura T."/>
        </authorList>
    </citation>
    <scope>NUCLEOTIDE SEQUENCE</scope>
    <source>
        <strain evidence="1">FACHB-1277</strain>
    </source>
</reference>
<evidence type="ECO:0000313" key="1">
    <source>
        <dbReference type="EMBL" id="MBD2152572.1"/>
    </source>
</evidence>
<gene>
    <name evidence="1" type="ORF">H6F44_20970</name>
</gene>
<keyword evidence="2" id="KW-1185">Reference proteome</keyword>
<organism evidence="1 2">
    <name type="scientific">Pseudanabaena cinerea FACHB-1277</name>
    <dbReference type="NCBI Taxonomy" id="2949581"/>
    <lineage>
        <taxon>Bacteria</taxon>
        <taxon>Bacillati</taxon>
        <taxon>Cyanobacteriota</taxon>
        <taxon>Cyanophyceae</taxon>
        <taxon>Pseudanabaenales</taxon>
        <taxon>Pseudanabaenaceae</taxon>
        <taxon>Pseudanabaena</taxon>
        <taxon>Pseudanabaena cinerea</taxon>
    </lineage>
</organism>
<evidence type="ECO:0000313" key="2">
    <source>
        <dbReference type="Proteomes" id="UP000631421"/>
    </source>
</evidence>
<dbReference type="EMBL" id="JACJPY010000118">
    <property type="protein sequence ID" value="MBD2152572.1"/>
    <property type="molecule type" value="Genomic_DNA"/>
</dbReference>
<accession>A0A926Z895</accession>
<proteinExistence type="predicted"/>
<dbReference type="AlphaFoldDB" id="A0A926Z895"/>
<protein>
    <submittedName>
        <fullName evidence="1">Uncharacterized protein</fullName>
    </submittedName>
</protein>